<protein>
    <submittedName>
        <fullName evidence="1">Uncharacterized protein</fullName>
    </submittedName>
</protein>
<evidence type="ECO:0000313" key="2">
    <source>
        <dbReference type="Proteomes" id="UP001055811"/>
    </source>
</evidence>
<gene>
    <name evidence="1" type="ORF">L2E82_11067</name>
</gene>
<sequence>MAGVGVGMGMGGARVIAINHRHHRTLIPISQSNLQFNLPTIHSRRSSMSASAATPSTAINNPILQQNTASTASPSGCWPEFASNISGEWDGYGADFTIDGHPIELPENVVPDAYREWEVKVFDWQTQCPTLAQQDTSSAMYKLIKLLPTVGCEADAATRYTVEERTIGGTNNMVSAFAYQSSGSYTAVWSTKKPGVLELEHCLIDPRDKESRVRIVQIVGVEEKGKLVLKNIRVFVEQWYGPFRNGDQLGGCAIRDSAFATTQALDVSNVLGVWKRSNSIACFQDSPNSVLQELIPVDGVENSVREKEHLVLLPKNLWTSIKEIENGEKTCCEVGWLLENGRAITSTCIFSRNAELKEIITSSETT</sequence>
<evidence type="ECO:0000313" key="1">
    <source>
        <dbReference type="EMBL" id="KAI3781068.1"/>
    </source>
</evidence>
<proteinExistence type="predicted"/>
<reference evidence="2" key="1">
    <citation type="journal article" date="2022" name="Mol. Ecol. Resour.">
        <title>The genomes of chicory, endive, great burdock and yacon provide insights into Asteraceae palaeo-polyploidization history and plant inulin production.</title>
        <authorList>
            <person name="Fan W."/>
            <person name="Wang S."/>
            <person name="Wang H."/>
            <person name="Wang A."/>
            <person name="Jiang F."/>
            <person name="Liu H."/>
            <person name="Zhao H."/>
            <person name="Xu D."/>
            <person name="Zhang Y."/>
        </authorList>
    </citation>
    <scope>NUCLEOTIDE SEQUENCE [LARGE SCALE GENOMIC DNA]</scope>
    <source>
        <strain evidence="2">cv. Punajuju</strain>
    </source>
</reference>
<dbReference type="EMBL" id="CM042010">
    <property type="protein sequence ID" value="KAI3781068.1"/>
    <property type="molecule type" value="Genomic_DNA"/>
</dbReference>
<accession>A0ACB9GDC8</accession>
<dbReference type="Proteomes" id="UP001055811">
    <property type="component" value="Linkage Group LG02"/>
</dbReference>
<name>A0ACB9GDC8_CICIN</name>
<reference evidence="1 2" key="2">
    <citation type="journal article" date="2022" name="Mol. Ecol. Resour.">
        <title>The genomes of chicory, endive, great burdock and yacon provide insights into Asteraceae paleo-polyploidization history and plant inulin production.</title>
        <authorList>
            <person name="Fan W."/>
            <person name="Wang S."/>
            <person name="Wang H."/>
            <person name="Wang A."/>
            <person name="Jiang F."/>
            <person name="Liu H."/>
            <person name="Zhao H."/>
            <person name="Xu D."/>
            <person name="Zhang Y."/>
        </authorList>
    </citation>
    <scope>NUCLEOTIDE SEQUENCE [LARGE SCALE GENOMIC DNA]</scope>
    <source>
        <strain evidence="2">cv. Punajuju</strain>
        <tissue evidence="1">Leaves</tissue>
    </source>
</reference>
<comment type="caution">
    <text evidence="1">The sequence shown here is derived from an EMBL/GenBank/DDBJ whole genome shotgun (WGS) entry which is preliminary data.</text>
</comment>
<keyword evidence="2" id="KW-1185">Reference proteome</keyword>
<organism evidence="1 2">
    <name type="scientific">Cichorium intybus</name>
    <name type="common">Chicory</name>
    <dbReference type="NCBI Taxonomy" id="13427"/>
    <lineage>
        <taxon>Eukaryota</taxon>
        <taxon>Viridiplantae</taxon>
        <taxon>Streptophyta</taxon>
        <taxon>Embryophyta</taxon>
        <taxon>Tracheophyta</taxon>
        <taxon>Spermatophyta</taxon>
        <taxon>Magnoliopsida</taxon>
        <taxon>eudicotyledons</taxon>
        <taxon>Gunneridae</taxon>
        <taxon>Pentapetalae</taxon>
        <taxon>asterids</taxon>
        <taxon>campanulids</taxon>
        <taxon>Asterales</taxon>
        <taxon>Asteraceae</taxon>
        <taxon>Cichorioideae</taxon>
        <taxon>Cichorieae</taxon>
        <taxon>Cichoriinae</taxon>
        <taxon>Cichorium</taxon>
    </lineage>
</organism>